<evidence type="ECO:0000256" key="1">
    <source>
        <dbReference type="SAM" id="SignalP"/>
    </source>
</evidence>
<protein>
    <recommendedName>
        <fullName evidence="4">Copper amine oxidase N-terminal domain-containing protein</fullName>
    </recommendedName>
</protein>
<keyword evidence="3" id="KW-1185">Reference proteome</keyword>
<evidence type="ECO:0000313" key="2">
    <source>
        <dbReference type="EMBL" id="SEJ16316.1"/>
    </source>
</evidence>
<evidence type="ECO:0000313" key="3">
    <source>
        <dbReference type="Proteomes" id="UP000199662"/>
    </source>
</evidence>
<gene>
    <name evidence="2" type="ORF">SAMN05660742_1048</name>
</gene>
<dbReference type="RefSeq" id="WP_091829744.1">
    <property type="nucleotide sequence ID" value="NZ_FNZK01000004.1"/>
</dbReference>
<feature type="chain" id="PRO_5011457078" description="Copper amine oxidase N-terminal domain-containing protein" evidence="1">
    <location>
        <begin position="27"/>
        <end position="387"/>
    </location>
</feature>
<name>A0A1H6WKQ2_9FIRM</name>
<accession>A0A1H6WKQ2</accession>
<keyword evidence="1" id="KW-0732">Signal</keyword>
<dbReference type="STRING" id="84035.SAMN05660742_1048"/>
<dbReference type="Proteomes" id="UP000199662">
    <property type="component" value="Unassembled WGS sequence"/>
</dbReference>
<sequence>MKVISKKLFIFTAVLGLVMRLSSAEAAHQPMEKDKEGLVKIEQSLVSADGKVKQPYSKAPKPGINTMKIWPVVSADVGGTLLFSDSPEMVEQDGILYTDTVQGKSRILYYHLNATKLNKKIAVVLENMSSDETDVSVSRGGMGTPGDDYLSVGKQTQTEYFKAPKLDRIHIFANGKRLLDSKMNQLIVEPGQLVYGVFDFETKVPIKVSVVMLPAEDDPVQFLNRARVLPADSHRLRGTFVGMDRIVKSEQTYDGSKDGAVYIPLADDKNDEYRTGIDATDGSIVKNYGNYGILYKIHIPTKGMGKTKYYLMPRGGVYAGAMTVGRAMNSSKEMLLTPADRTFFGEKIDVNELAELGTYNDFASTWFEFSPPGASNLPVNLVLIPVD</sequence>
<dbReference type="EMBL" id="FNZK01000004">
    <property type="protein sequence ID" value="SEJ16316.1"/>
    <property type="molecule type" value="Genomic_DNA"/>
</dbReference>
<feature type="signal peptide" evidence="1">
    <location>
        <begin position="1"/>
        <end position="26"/>
    </location>
</feature>
<organism evidence="2 3">
    <name type="scientific">Propionispira arboris</name>
    <dbReference type="NCBI Taxonomy" id="84035"/>
    <lineage>
        <taxon>Bacteria</taxon>
        <taxon>Bacillati</taxon>
        <taxon>Bacillota</taxon>
        <taxon>Negativicutes</taxon>
        <taxon>Selenomonadales</taxon>
        <taxon>Selenomonadaceae</taxon>
        <taxon>Propionispira</taxon>
    </lineage>
</organism>
<reference evidence="2 3" key="1">
    <citation type="submission" date="2016-10" db="EMBL/GenBank/DDBJ databases">
        <authorList>
            <person name="de Groot N.N."/>
        </authorList>
    </citation>
    <scope>NUCLEOTIDE SEQUENCE [LARGE SCALE GENOMIC DNA]</scope>
    <source>
        <strain evidence="2 3">DSM 2179</strain>
    </source>
</reference>
<dbReference type="AlphaFoldDB" id="A0A1H6WKQ2"/>
<evidence type="ECO:0008006" key="4">
    <source>
        <dbReference type="Google" id="ProtNLM"/>
    </source>
</evidence>
<proteinExistence type="predicted"/>